<evidence type="ECO:0000313" key="2">
    <source>
        <dbReference type="Proteomes" id="UP001159427"/>
    </source>
</evidence>
<proteinExistence type="predicted"/>
<comment type="caution">
    <text evidence="1">The sequence shown here is derived from an EMBL/GenBank/DDBJ whole genome shotgun (WGS) entry which is preliminary data.</text>
</comment>
<evidence type="ECO:0000313" key="1">
    <source>
        <dbReference type="EMBL" id="CAH3018256.1"/>
    </source>
</evidence>
<dbReference type="EMBL" id="CALNXI010000082">
    <property type="protein sequence ID" value="CAH3018256.1"/>
    <property type="molecule type" value="Genomic_DNA"/>
</dbReference>
<name>A0ABN8LM68_9CNID</name>
<sequence length="152" mass="16796">MSGCYGDVASSSQVQTILEQQQEAIQLMTSSIQRDINSSVNYVKKEDWPAHPTQLPELSGEHKELKPNVGQANVIVCDESFAARFSRYSSWDSLRKAIAGLLRLKNCLSSYVTRFPGIVIGGPLSVAEIGVTESCLVRIVQREATRERPDVI</sequence>
<reference evidence="1 2" key="1">
    <citation type="submission" date="2022-05" db="EMBL/GenBank/DDBJ databases">
        <authorList>
            <consortium name="Genoscope - CEA"/>
            <person name="William W."/>
        </authorList>
    </citation>
    <scope>NUCLEOTIDE SEQUENCE [LARGE SCALE GENOMIC DNA]</scope>
</reference>
<dbReference type="Proteomes" id="UP001159427">
    <property type="component" value="Unassembled WGS sequence"/>
</dbReference>
<keyword evidence="2" id="KW-1185">Reference proteome</keyword>
<accession>A0ABN8LM68</accession>
<organism evidence="1 2">
    <name type="scientific">Porites evermanni</name>
    <dbReference type="NCBI Taxonomy" id="104178"/>
    <lineage>
        <taxon>Eukaryota</taxon>
        <taxon>Metazoa</taxon>
        <taxon>Cnidaria</taxon>
        <taxon>Anthozoa</taxon>
        <taxon>Hexacorallia</taxon>
        <taxon>Scleractinia</taxon>
        <taxon>Fungiina</taxon>
        <taxon>Poritidae</taxon>
        <taxon>Porites</taxon>
    </lineage>
</organism>
<protein>
    <submittedName>
        <fullName evidence="1">Uncharacterized protein</fullName>
    </submittedName>
</protein>
<gene>
    <name evidence="1" type="ORF">PEVE_00042191</name>
</gene>